<evidence type="ECO:0000313" key="8">
    <source>
        <dbReference type="EMBL" id="RIX33446.1"/>
    </source>
</evidence>
<dbReference type="InterPro" id="IPR036922">
    <property type="entry name" value="Rieske_2Fe-2S_sf"/>
</dbReference>
<dbReference type="Proteomes" id="UP000285278">
    <property type="component" value="Unassembled WGS sequence"/>
</dbReference>
<dbReference type="PROSITE" id="PS51318">
    <property type="entry name" value="TAT"/>
    <property type="match status" value="1"/>
</dbReference>
<dbReference type="InterPro" id="IPR017941">
    <property type="entry name" value="Rieske_2Fe-2S"/>
</dbReference>
<dbReference type="STRING" id="1451189.CFAL_01460"/>
<dbReference type="GO" id="GO:0016705">
    <property type="term" value="F:oxidoreductase activity, acting on paired donors, with incorporation or reduction of molecular oxygen"/>
    <property type="evidence" value="ECO:0007669"/>
    <property type="project" value="UniProtKB-ARBA"/>
</dbReference>
<keyword evidence="9" id="KW-1185">Reference proteome</keyword>
<dbReference type="GO" id="GO:0046872">
    <property type="term" value="F:metal ion binding"/>
    <property type="evidence" value="ECO:0007669"/>
    <property type="project" value="UniProtKB-KW"/>
</dbReference>
<dbReference type="EMBL" id="QXJK01000015">
    <property type="protein sequence ID" value="RIX33446.1"/>
    <property type="molecule type" value="Genomic_DNA"/>
</dbReference>
<evidence type="ECO:0000256" key="6">
    <source>
        <dbReference type="SAM" id="SignalP"/>
    </source>
</evidence>
<feature type="region of interest" description="Disordered" evidence="5">
    <location>
        <begin position="115"/>
        <end position="136"/>
    </location>
</feature>
<feature type="signal peptide" evidence="6">
    <location>
        <begin position="1"/>
        <end position="31"/>
    </location>
</feature>
<dbReference type="OrthoDB" id="25106at2"/>
<protein>
    <submittedName>
        <fullName evidence="8">Rieske (2Fe-2S) protein</fullName>
    </submittedName>
</protein>
<dbReference type="RefSeq" id="WP_025401963.1">
    <property type="nucleotide sequence ID" value="NZ_CBCRUA010000042.1"/>
</dbReference>
<dbReference type="Pfam" id="PF00355">
    <property type="entry name" value="Rieske"/>
    <property type="match status" value="1"/>
</dbReference>
<comment type="caution">
    <text evidence="8">The sequence shown here is derived from an EMBL/GenBank/DDBJ whole genome shotgun (WGS) entry which is preliminary data.</text>
</comment>
<dbReference type="InterPro" id="IPR006311">
    <property type="entry name" value="TAT_signal"/>
</dbReference>
<accession>A0A418Q4V8</accession>
<keyword evidence="1" id="KW-0001">2Fe-2S</keyword>
<dbReference type="GO" id="GO:0004497">
    <property type="term" value="F:monooxygenase activity"/>
    <property type="evidence" value="ECO:0007669"/>
    <property type="project" value="UniProtKB-ARBA"/>
</dbReference>
<sequence length="136" mass="13840">MNPQFTPCSRRSFLKGIGIATAATASGALLAACASEETVAKAAAADIPVGGAKIIDGWVVSHPAKDEFKAFSTACPHAGGTINSIEDVNGTTVAVCPKHGSMFNVDNGDVVQGPSRDPMTPAKKVSVNNGEVEISN</sequence>
<feature type="compositionally biased region" description="Polar residues" evidence="5">
    <location>
        <begin position="126"/>
        <end position="136"/>
    </location>
</feature>
<dbReference type="AlphaFoldDB" id="A0A418Q4V8"/>
<proteinExistence type="predicted"/>
<evidence type="ECO:0000256" key="3">
    <source>
        <dbReference type="ARBA" id="ARBA00023004"/>
    </source>
</evidence>
<evidence type="ECO:0000256" key="2">
    <source>
        <dbReference type="ARBA" id="ARBA00022723"/>
    </source>
</evidence>
<evidence type="ECO:0000256" key="4">
    <source>
        <dbReference type="ARBA" id="ARBA00023014"/>
    </source>
</evidence>
<keyword evidence="2" id="KW-0479">Metal-binding</keyword>
<dbReference type="CDD" id="cd03467">
    <property type="entry name" value="Rieske"/>
    <property type="match status" value="1"/>
</dbReference>
<dbReference type="SUPFAM" id="SSF50022">
    <property type="entry name" value="ISP domain"/>
    <property type="match status" value="1"/>
</dbReference>
<evidence type="ECO:0000256" key="5">
    <source>
        <dbReference type="SAM" id="MobiDB-lite"/>
    </source>
</evidence>
<feature type="chain" id="PRO_5038946778" evidence="6">
    <location>
        <begin position="32"/>
        <end position="136"/>
    </location>
</feature>
<dbReference type="GO" id="GO:0051537">
    <property type="term" value="F:2 iron, 2 sulfur cluster binding"/>
    <property type="evidence" value="ECO:0007669"/>
    <property type="project" value="UniProtKB-KW"/>
</dbReference>
<reference evidence="8 9" key="1">
    <citation type="submission" date="2018-09" db="EMBL/GenBank/DDBJ databases">
        <title>Optimization and identification of Corynebacterium falsenii FN1-14 from fish paste.</title>
        <authorList>
            <person name="Daroonpunt R."/>
            <person name="Tanasupawat S."/>
        </authorList>
    </citation>
    <scope>NUCLEOTIDE SEQUENCE [LARGE SCALE GENOMIC DNA]</scope>
    <source>
        <strain evidence="8 9">FN1-14</strain>
    </source>
</reference>
<keyword evidence="4" id="KW-0411">Iron-sulfur</keyword>
<dbReference type="Gene3D" id="2.102.10.10">
    <property type="entry name" value="Rieske [2Fe-2S] iron-sulphur domain"/>
    <property type="match status" value="1"/>
</dbReference>
<name>A0A418Q4V8_9CORY</name>
<keyword evidence="6" id="KW-0732">Signal</keyword>
<organism evidence="8 9">
    <name type="scientific">Corynebacterium falsenii</name>
    <dbReference type="NCBI Taxonomy" id="108486"/>
    <lineage>
        <taxon>Bacteria</taxon>
        <taxon>Bacillati</taxon>
        <taxon>Actinomycetota</taxon>
        <taxon>Actinomycetes</taxon>
        <taxon>Mycobacteriales</taxon>
        <taxon>Corynebacteriaceae</taxon>
        <taxon>Corynebacterium</taxon>
    </lineage>
</organism>
<evidence type="ECO:0000259" key="7">
    <source>
        <dbReference type="PROSITE" id="PS51296"/>
    </source>
</evidence>
<keyword evidence="3" id="KW-0408">Iron</keyword>
<evidence type="ECO:0000313" key="9">
    <source>
        <dbReference type="Proteomes" id="UP000285278"/>
    </source>
</evidence>
<evidence type="ECO:0000256" key="1">
    <source>
        <dbReference type="ARBA" id="ARBA00022714"/>
    </source>
</evidence>
<feature type="domain" description="Rieske" evidence="7">
    <location>
        <begin position="39"/>
        <end position="133"/>
    </location>
</feature>
<dbReference type="PROSITE" id="PS51296">
    <property type="entry name" value="RIESKE"/>
    <property type="match status" value="1"/>
</dbReference>
<gene>
    <name evidence="8" type="ORF">D3M95_10255</name>
</gene>